<dbReference type="SUPFAM" id="SSF53474">
    <property type="entry name" value="alpha/beta-Hydrolases"/>
    <property type="match status" value="1"/>
</dbReference>
<dbReference type="AlphaFoldDB" id="A0A815BR30"/>
<dbReference type="EMBL" id="CAJOBA010048918">
    <property type="protein sequence ID" value="CAF4217942.1"/>
    <property type="molecule type" value="Genomic_DNA"/>
</dbReference>
<reference evidence="3" key="1">
    <citation type="submission" date="2021-02" db="EMBL/GenBank/DDBJ databases">
        <authorList>
            <person name="Nowell W R."/>
        </authorList>
    </citation>
    <scope>NUCLEOTIDE SEQUENCE</scope>
</reference>
<dbReference type="OrthoDB" id="155976at2759"/>
<dbReference type="Gene3D" id="3.40.50.1820">
    <property type="entry name" value="alpha/beta hydrolase"/>
    <property type="match status" value="2"/>
</dbReference>
<dbReference type="PANTHER" id="PTHR11247:SF67">
    <property type="entry name" value="PALMITOYL-PROTEIN THIOESTERASE 3"/>
    <property type="match status" value="1"/>
</dbReference>
<evidence type="ECO:0000256" key="1">
    <source>
        <dbReference type="ARBA" id="ARBA00010758"/>
    </source>
</evidence>
<evidence type="ECO:0000313" key="5">
    <source>
        <dbReference type="EMBL" id="CAF4065898.1"/>
    </source>
</evidence>
<evidence type="ECO:0000313" key="7">
    <source>
        <dbReference type="Proteomes" id="UP000663829"/>
    </source>
</evidence>
<name>A0A815BR30_9BILA</name>
<proteinExistence type="inferred from homology"/>
<organism evidence="3 7">
    <name type="scientific">Didymodactylos carnosus</name>
    <dbReference type="NCBI Taxonomy" id="1234261"/>
    <lineage>
        <taxon>Eukaryota</taxon>
        <taxon>Metazoa</taxon>
        <taxon>Spiralia</taxon>
        <taxon>Gnathifera</taxon>
        <taxon>Rotifera</taxon>
        <taxon>Eurotatoria</taxon>
        <taxon>Bdelloidea</taxon>
        <taxon>Philodinida</taxon>
        <taxon>Philodinidae</taxon>
        <taxon>Didymodactylos</taxon>
    </lineage>
</organism>
<dbReference type="Pfam" id="PF02089">
    <property type="entry name" value="Palm_thioest"/>
    <property type="match status" value="1"/>
</dbReference>
<evidence type="ECO:0000313" key="6">
    <source>
        <dbReference type="EMBL" id="CAF4217942.1"/>
    </source>
</evidence>
<comment type="caution">
    <text evidence="3">The sequence shown here is derived from an EMBL/GenBank/DDBJ whole genome shotgun (WGS) entry which is preliminary data.</text>
</comment>
<dbReference type="GO" id="GO:0005764">
    <property type="term" value="C:lysosome"/>
    <property type="evidence" value="ECO:0007669"/>
    <property type="project" value="TreeGrafter"/>
</dbReference>
<dbReference type="Proteomes" id="UP000663829">
    <property type="component" value="Unassembled WGS sequence"/>
</dbReference>
<keyword evidence="7" id="KW-1185">Reference proteome</keyword>
<protein>
    <submittedName>
        <fullName evidence="3">Uncharacterized protein</fullName>
    </submittedName>
</protein>
<evidence type="ECO:0000313" key="3">
    <source>
        <dbReference type="EMBL" id="CAF1275168.1"/>
    </source>
</evidence>
<evidence type="ECO:0000313" key="4">
    <source>
        <dbReference type="EMBL" id="CAF1415501.1"/>
    </source>
</evidence>
<gene>
    <name evidence="3" type="ORF">GPM918_LOCUS27279</name>
    <name evidence="4" type="ORF">OVA965_LOCUS33514</name>
    <name evidence="5" type="ORF">SRO942_LOCUS27574</name>
    <name evidence="6" type="ORF">TMI583_LOCUS34402</name>
</gene>
<keyword evidence="2" id="KW-0378">Hydrolase</keyword>
<dbReference type="Proteomes" id="UP000681722">
    <property type="component" value="Unassembled WGS sequence"/>
</dbReference>
<dbReference type="GO" id="GO:0016790">
    <property type="term" value="F:thiolester hydrolase activity"/>
    <property type="evidence" value="ECO:0007669"/>
    <property type="project" value="TreeGrafter"/>
</dbReference>
<dbReference type="Proteomes" id="UP000677228">
    <property type="component" value="Unassembled WGS sequence"/>
</dbReference>
<comment type="similarity">
    <text evidence="1">Belongs to the palmitoyl-protein thioesterase family.</text>
</comment>
<dbReference type="PANTHER" id="PTHR11247">
    <property type="entry name" value="PALMITOYL-PROTEIN THIOESTERASE/DOLICHYLDIPHOSPHATASE 1"/>
    <property type="match status" value="1"/>
</dbReference>
<dbReference type="EMBL" id="CAJNOK010027170">
    <property type="protein sequence ID" value="CAF1415501.1"/>
    <property type="molecule type" value="Genomic_DNA"/>
</dbReference>
<evidence type="ECO:0000256" key="2">
    <source>
        <dbReference type="ARBA" id="ARBA00022801"/>
    </source>
</evidence>
<dbReference type="InterPro" id="IPR029058">
    <property type="entry name" value="AB_hydrolase_fold"/>
</dbReference>
<dbReference type="EMBL" id="CAJNOQ010011368">
    <property type="protein sequence ID" value="CAF1275168.1"/>
    <property type="molecule type" value="Genomic_DNA"/>
</dbReference>
<dbReference type="EMBL" id="CAJOBC010025147">
    <property type="protein sequence ID" value="CAF4065898.1"/>
    <property type="molecule type" value="Genomic_DNA"/>
</dbReference>
<accession>A0A815BR30</accession>
<dbReference type="Proteomes" id="UP000682733">
    <property type="component" value="Unassembled WGS sequence"/>
</dbReference>
<sequence>MHGIVATAEDMDELTGWIRETYPGIYVRSIEIGNESQDSLFMPMIKEVELFCQQIFVDDNWKDGFNLLGFSEGSLITRAAVQRRSFPKVYSSELCEFVTKYVYIDYVQKLISFAGYWRDHYQLGDYYAKSQFAIDINNERKRRNETYRQNLLKLNAFVMTYSDIDTPRQSDWFMSYAPNLLKVQLWNDSREFPEDLVELMSKSLNLNPTEASKNEREL</sequence>